<protein>
    <submittedName>
        <fullName evidence="4">Methyltransferase domain-containing protein</fullName>
    </submittedName>
</protein>
<dbReference type="InterPro" id="IPR029063">
    <property type="entry name" value="SAM-dependent_MTases_sf"/>
</dbReference>
<comment type="caution">
    <text evidence="4">The sequence shown here is derived from an EMBL/GenBank/DDBJ whole genome shotgun (WGS) entry which is preliminary data.</text>
</comment>
<dbReference type="PANTHER" id="PTHR13090">
    <property type="entry name" value="ARGININE-HYDROXYLASE NDUFAF5, MITOCHONDRIAL"/>
    <property type="match status" value="1"/>
</dbReference>
<accession>A0A9Q3ULB2</accession>
<feature type="domain" description="Methyltransferase" evidence="3">
    <location>
        <begin position="55"/>
        <end position="146"/>
    </location>
</feature>
<organism evidence="4 5">
    <name type="scientific">Alloalcanivorax marinus</name>
    <dbReference type="NCBI Taxonomy" id="1177169"/>
    <lineage>
        <taxon>Bacteria</taxon>
        <taxon>Pseudomonadati</taxon>
        <taxon>Pseudomonadota</taxon>
        <taxon>Gammaproteobacteria</taxon>
        <taxon>Oceanospirillales</taxon>
        <taxon>Alcanivoracaceae</taxon>
        <taxon>Alloalcanivorax</taxon>
    </lineage>
</organism>
<evidence type="ECO:0000259" key="3">
    <source>
        <dbReference type="Pfam" id="PF13649"/>
    </source>
</evidence>
<proteinExistence type="predicted"/>
<evidence type="ECO:0000313" key="4">
    <source>
        <dbReference type="EMBL" id="MCC4308300.1"/>
    </source>
</evidence>
<dbReference type="InterPro" id="IPR050602">
    <property type="entry name" value="Malonyl-ACP_OMT"/>
</dbReference>
<dbReference type="SUPFAM" id="SSF53335">
    <property type="entry name" value="S-adenosyl-L-methionine-dependent methyltransferases"/>
    <property type="match status" value="1"/>
</dbReference>
<dbReference type="RefSeq" id="WP_228233541.1">
    <property type="nucleotide sequence ID" value="NZ_JAJGNA010000006.1"/>
</dbReference>
<name>A0A9Q3ULB2_9GAMM</name>
<dbReference type="GO" id="GO:0008168">
    <property type="term" value="F:methyltransferase activity"/>
    <property type="evidence" value="ECO:0007669"/>
    <property type="project" value="UniProtKB-KW"/>
</dbReference>
<dbReference type="Pfam" id="PF13649">
    <property type="entry name" value="Methyltransf_25"/>
    <property type="match status" value="1"/>
</dbReference>
<dbReference type="GO" id="GO:0032259">
    <property type="term" value="P:methylation"/>
    <property type="evidence" value="ECO:0007669"/>
    <property type="project" value="UniProtKB-KW"/>
</dbReference>
<dbReference type="CDD" id="cd02440">
    <property type="entry name" value="AdoMet_MTases"/>
    <property type="match status" value="1"/>
</dbReference>
<reference evidence="4" key="1">
    <citation type="submission" date="2021-10" db="EMBL/GenBank/DDBJ databases">
        <title>The diversity and Nitrogen Metabolism of Culturable Nitrate-Utilizing Bacteria Within the Oxygen Minimum Zone of the Changjiang (Yangtze River)Estuary.</title>
        <authorList>
            <person name="Zhang D."/>
            <person name="Zheng J."/>
            <person name="Liu S."/>
            <person name="He W."/>
        </authorList>
    </citation>
    <scope>NUCLEOTIDE SEQUENCE</scope>
    <source>
        <strain evidence="4">FXH-223</strain>
    </source>
</reference>
<evidence type="ECO:0000256" key="2">
    <source>
        <dbReference type="ARBA" id="ARBA00022679"/>
    </source>
</evidence>
<evidence type="ECO:0000313" key="5">
    <source>
        <dbReference type="Proteomes" id="UP001108027"/>
    </source>
</evidence>
<keyword evidence="5" id="KW-1185">Reference proteome</keyword>
<dbReference type="EMBL" id="JAJGNA010000006">
    <property type="protein sequence ID" value="MCC4308300.1"/>
    <property type="molecule type" value="Genomic_DNA"/>
</dbReference>
<keyword evidence="1 4" id="KW-0489">Methyltransferase</keyword>
<dbReference type="Proteomes" id="UP001108027">
    <property type="component" value="Unassembled WGS sequence"/>
</dbReference>
<dbReference type="PANTHER" id="PTHR13090:SF1">
    <property type="entry name" value="ARGININE-HYDROXYLASE NDUFAF5, MITOCHONDRIAL"/>
    <property type="match status" value="1"/>
</dbReference>
<sequence>MTSIASTASWMNKQAVGERFGRAAASYDAHAGLQLACARSLLDMAPAELVGERALDLGCATAPLARAQQARWPASRWLGVDLSPAMLAEAAARGRTGPRFQPLCADAERLPLADAGQALVFSSFALQWCVPERVGAELGRVLMPSGSLLLAVPLAGSLHEMTDSWAAADRRPHVNRLPAEPDWRRALAGAGLSLQHAENLTFTEHYPDVKSLVRAFKATGVDHVQGGATGLTGKRAWRAMCDAYEARRQPAGLPLTWRVLFVHALR</sequence>
<keyword evidence="2" id="KW-0808">Transferase</keyword>
<evidence type="ECO:0000256" key="1">
    <source>
        <dbReference type="ARBA" id="ARBA00022603"/>
    </source>
</evidence>
<dbReference type="InterPro" id="IPR041698">
    <property type="entry name" value="Methyltransf_25"/>
</dbReference>
<dbReference type="AlphaFoldDB" id="A0A9Q3ULB2"/>
<dbReference type="Gene3D" id="3.40.50.150">
    <property type="entry name" value="Vaccinia Virus protein VP39"/>
    <property type="match status" value="1"/>
</dbReference>
<gene>
    <name evidence="4" type="ORF">LL252_06915</name>
</gene>